<protein>
    <submittedName>
        <fullName evidence="1">Uncharacterized protein</fullName>
    </submittedName>
</protein>
<name>A0A0B6Z4W2_9EUPU</name>
<accession>A0A0B6Z4W2</accession>
<feature type="non-terminal residue" evidence="1">
    <location>
        <position position="1"/>
    </location>
</feature>
<dbReference type="EMBL" id="HACG01016056">
    <property type="protein sequence ID" value="CEK62921.1"/>
    <property type="molecule type" value="Transcribed_RNA"/>
</dbReference>
<evidence type="ECO:0000313" key="1">
    <source>
        <dbReference type="EMBL" id="CEK62921.1"/>
    </source>
</evidence>
<gene>
    <name evidence="1" type="primary">ORF46516</name>
</gene>
<organism evidence="1">
    <name type="scientific">Arion vulgaris</name>
    <dbReference type="NCBI Taxonomy" id="1028688"/>
    <lineage>
        <taxon>Eukaryota</taxon>
        <taxon>Metazoa</taxon>
        <taxon>Spiralia</taxon>
        <taxon>Lophotrochozoa</taxon>
        <taxon>Mollusca</taxon>
        <taxon>Gastropoda</taxon>
        <taxon>Heterobranchia</taxon>
        <taxon>Euthyneura</taxon>
        <taxon>Panpulmonata</taxon>
        <taxon>Eupulmonata</taxon>
        <taxon>Stylommatophora</taxon>
        <taxon>Helicina</taxon>
        <taxon>Arionoidea</taxon>
        <taxon>Arionidae</taxon>
        <taxon>Arion</taxon>
    </lineage>
</organism>
<dbReference type="AlphaFoldDB" id="A0A0B6Z4W2"/>
<proteinExistence type="predicted"/>
<sequence>DDDDDDAVPVINYTDNVMEPTIMKRQRYHNNKQNHGKRSSLSDLIRRLMALKGNSFTDGRITMMRFGTGRRR</sequence>
<reference evidence="1" key="1">
    <citation type="submission" date="2014-12" db="EMBL/GenBank/DDBJ databases">
        <title>Insight into the proteome of Arion vulgaris.</title>
        <authorList>
            <person name="Aradska J."/>
            <person name="Bulat T."/>
            <person name="Smidak R."/>
            <person name="Sarate P."/>
            <person name="Gangsoo J."/>
            <person name="Sialana F."/>
            <person name="Bilban M."/>
            <person name="Lubec G."/>
        </authorList>
    </citation>
    <scope>NUCLEOTIDE SEQUENCE</scope>
    <source>
        <tissue evidence="1">Skin</tissue>
    </source>
</reference>